<dbReference type="EMBL" id="MT144607">
    <property type="protein sequence ID" value="QJH94877.1"/>
    <property type="molecule type" value="Genomic_DNA"/>
</dbReference>
<evidence type="ECO:0000313" key="1">
    <source>
        <dbReference type="EMBL" id="QJA45465.1"/>
    </source>
</evidence>
<reference evidence="1" key="1">
    <citation type="submission" date="2020-03" db="EMBL/GenBank/DDBJ databases">
        <title>The deep terrestrial virosphere.</title>
        <authorList>
            <person name="Holmfeldt K."/>
            <person name="Nilsson E."/>
            <person name="Simone D."/>
            <person name="Lopez-Fernandez M."/>
            <person name="Wu X."/>
            <person name="de Brujin I."/>
            <person name="Lundin D."/>
            <person name="Andersson A."/>
            <person name="Bertilsson S."/>
            <person name="Dopson M."/>
        </authorList>
    </citation>
    <scope>NUCLEOTIDE SEQUENCE</scope>
    <source>
        <strain evidence="1">TM448A00243</strain>
        <strain evidence="2">TM448B00304</strain>
    </source>
</reference>
<proteinExistence type="predicted"/>
<sequence>MSQEVASIHAKIGLEASELSRGLQQAQRQIQGANGVIEASLGKLSGIATKLAGPVALGAVVAKLGSFAAEATQLAARNEMLATSLRVVGGNAGWASEQLDKAVAGVKAMGITTAVSTTSVTRYIQAQLGAGKSAAEASDEVANLARVAQDLAVVAGTNSSEALETLMAAASSLRPVLLRQFGITDGLVSIYDTYAKTLGKTGDQLTVTEQKAAFLARIQEEGTRVAGAYESAMGDVAKQMGSMQRYVEEAKVAVGEHFLPVMRESVSVQKEFWSILKDVAPLIGEAVAPAVEGLARALAGIAPVLKEAVIFLTQGADALREYHEATREGIAGASASYDEYVNTILATGEAMTLMGTGMSRNAVIRELEKRGVLESRSAYEELVLSLEMADLKQANLAARTQEVAQVTIQATETIAEAWAKAFPEDELKKAVDSLAEVAANAQSGMLNAQRQWQEASANAAFDYSSRRQIDLAKHNAAMAQLQAAGDTEGMAKLQARYAESQTMGEWNFKVQEQLRERDKLQAIVAEKLKAHGALQEQYAYVKKAIETSVIKAKAEGGIVTKSMMVMLNTVKSSLTESLIQEALYAQNSSGVFQGWSQNVVNYAGAAAGGIGAYFLALEGDLAGSSAALAQAQADLANFQLNLPALELPPIEMGDGGGGVGGIAESAQGVVSNLAQSMSDGIKAGMEAIKDLLDFELPEGWEAGLDKFKTAAVTLATKFAEIWQESKAELKRAAKAAPHINDIAGAFSAMLAVIKSLGEDAPASASVIDANMQIYVAQMRAAIGRLMDWLTSISKDSRKLLEDAAPVSANIQKLFGLLGVDLAKSVPVETGQFDQQITQYVAQMEVAGRRLMDWLRKIKPEWQELVKEAAGVSENIRKIFNLLGIDLAKSVPVKDGAAFNSQITEYVSQLEIAGMRLMDWMRKIKPAWQKMLADAAPVAENIVKVFGILSIDLSKVKGFAPISEQSIIWIVEAAESLLTKFVALANKLKDKIDERTAEVLGIMSTAGGGIKSMIDALLTLGGIKKYKKIFTDAGTKTSAIWETMKEDMQFLMDDLAAWDLKVNIENLTAVVEKLTSVRDIIGMMAGIVGDIRGMAEGGGLNVNAARVIFAQFSALFGELPGYGWSGPPSSAQSGGGGAQSAQGAIGGGLPTLMIHLITDIDEQVYSVSLEQARQTAQHLYINAAHRLAVV</sequence>
<evidence type="ECO:0000313" key="2">
    <source>
        <dbReference type="EMBL" id="QJH94877.1"/>
    </source>
</evidence>
<accession>A0A6H1ZDY0</accession>
<gene>
    <name evidence="1" type="ORF">TM448A00243_0014</name>
    <name evidence="2" type="ORF">TM448B00304_0056</name>
</gene>
<dbReference type="AlphaFoldDB" id="A0A6H1ZDY0"/>
<organism evidence="1">
    <name type="scientific">viral metagenome</name>
    <dbReference type="NCBI Taxonomy" id="1070528"/>
    <lineage>
        <taxon>unclassified sequences</taxon>
        <taxon>metagenomes</taxon>
        <taxon>organismal metagenomes</taxon>
    </lineage>
</organism>
<protein>
    <submittedName>
        <fullName evidence="1">Putative tail tape measure protein</fullName>
    </submittedName>
</protein>
<dbReference type="EMBL" id="MT143991">
    <property type="protein sequence ID" value="QJA45465.1"/>
    <property type="molecule type" value="Genomic_DNA"/>
</dbReference>
<name>A0A6H1ZDY0_9ZZZZ</name>